<dbReference type="AlphaFoldDB" id="A0A4Y8IEC7"/>
<comment type="caution">
    <text evidence="1">The sequence shown here is derived from an EMBL/GenBank/DDBJ whole genome shotgun (WGS) entry which is preliminary data.</text>
</comment>
<dbReference type="OrthoDB" id="9801773at2"/>
<reference evidence="1 2" key="1">
    <citation type="submission" date="2019-03" db="EMBL/GenBank/DDBJ databases">
        <authorList>
            <person name="He R.-H."/>
        </authorList>
    </citation>
    <scope>NUCLEOTIDE SEQUENCE [LARGE SCALE GENOMIC DNA]</scope>
    <source>
        <strain evidence="2">SH 714</strain>
    </source>
</reference>
<dbReference type="Gene3D" id="3.30.530.20">
    <property type="match status" value="1"/>
</dbReference>
<dbReference type="CDD" id="cd07820">
    <property type="entry name" value="SRPBCC_3"/>
    <property type="match status" value="1"/>
</dbReference>
<organism evidence="1 2">
    <name type="scientific">Filobacillus milosensis</name>
    <dbReference type="NCBI Taxonomy" id="94137"/>
    <lineage>
        <taxon>Bacteria</taxon>
        <taxon>Bacillati</taxon>
        <taxon>Bacillota</taxon>
        <taxon>Bacilli</taxon>
        <taxon>Bacillales</taxon>
        <taxon>Bacillaceae</taxon>
        <taxon>Filobacillus</taxon>
    </lineage>
</organism>
<dbReference type="GO" id="GO:0051301">
    <property type="term" value="P:cell division"/>
    <property type="evidence" value="ECO:0007669"/>
    <property type="project" value="UniProtKB-KW"/>
</dbReference>
<dbReference type="RefSeq" id="WP_134341043.1">
    <property type="nucleotide sequence ID" value="NZ_SOPW01000017.1"/>
</dbReference>
<keyword evidence="1" id="KW-0131">Cell cycle</keyword>
<evidence type="ECO:0000313" key="1">
    <source>
        <dbReference type="EMBL" id="TFB14296.1"/>
    </source>
</evidence>
<proteinExistence type="predicted"/>
<sequence>MPMIKYEILVQAPIELCFDLSRDVDIHMKTTSDTQEAAIDGVTHGLMDEGDWVTWEAKHLGVRQRLTAKIVEMNRPYYFKDIMVKGAFKSFTHTHEFIEVEQGTIIRDVFDYQSPFGIIGKIADKLFLEKYMQRFIERRTLEIKHIAENKVNES</sequence>
<keyword evidence="2" id="KW-1185">Reference proteome</keyword>
<dbReference type="Proteomes" id="UP000297975">
    <property type="component" value="Unassembled WGS sequence"/>
</dbReference>
<accession>A0A4Y8IEC7</accession>
<name>A0A4Y8IEC7_9BACI</name>
<gene>
    <name evidence="1" type="ORF">E3U55_13695</name>
</gene>
<evidence type="ECO:0000313" key="2">
    <source>
        <dbReference type="Proteomes" id="UP000297975"/>
    </source>
</evidence>
<dbReference type="EMBL" id="SOPW01000017">
    <property type="protein sequence ID" value="TFB14296.1"/>
    <property type="molecule type" value="Genomic_DNA"/>
</dbReference>
<keyword evidence="1" id="KW-0132">Cell division</keyword>
<protein>
    <submittedName>
        <fullName evidence="1">Cell division protein</fullName>
    </submittedName>
</protein>
<dbReference type="InterPro" id="IPR023393">
    <property type="entry name" value="START-like_dom_sf"/>
</dbReference>
<dbReference type="SUPFAM" id="SSF55961">
    <property type="entry name" value="Bet v1-like"/>
    <property type="match status" value="1"/>
</dbReference>